<evidence type="ECO:0000256" key="1">
    <source>
        <dbReference type="ARBA" id="ARBA00000135"/>
    </source>
</evidence>
<sequence>MKVLAALKEEQRLKSSALGLLLFEEEKELLDSFASLCPGLVGQVELERFTFKKGACLFRACPGGSPSRVFVVGLGSEKKGNNDVFREGAALLVKAASAAGASDLQIWTGHDVDGPLSLALAEGAHLGGYRFDRYREVPDEERGSVETVYISGGDEEAIEKGSLMACSQMFARDLANEPGNVINPLTLADRAREVADQGGFECRIYDEKELAEMNMGLLLAVGGGSKTPPRLIHLVYRPEGEALGKVALVGKGITFDTGGLNLKPGEHMRTMKGDKTGASVVLGVFRSLARLRPPVEVHGLIGAAENAVDSYSYRPDDIVRGRKGKTVEIDNTDAEGRLTLADVLAFACELKPSIVVDIATLTGACAIALGPYTAGLLSNDDSLAEELLGASRRSGERFWRLPMDDERLRKKLESPVADLVNSGGREGGALTAAMFLEAFVDEGIRWAHLDIAGVDTYKEPFGYYSKGATGFGARTLLDFLTSLEPEV</sequence>
<dbReference type="Gene3D" id="3.40.220.10">
    <property type="entry name" value="Leucine Aminopeptidase, subunit E, domain 1"/>
    <property type="match status" value="1"/>
</dbReference>
<comment type="subcellular location">
    <subcellularLocation>
        <location evidence="7">Cytoplasm</location>
    </subcellularLocation>
</comment>
<dbReference type="NCBIfam" id="NF002073">
    <property type="entry name" value="PRK00913.1-2"/>
    <property type="match status" value="1"/>
</dbReference>
<feature type="active site" evidence="7">
    <location>
        <position position="337"/>
    </location>
</feature>
<feature type="binding site" evidence="7">
    <location>
        <position position="333"/>
    </location>
    <ligand>
        <name>Mn(2+)</name>
        <dbReference type="ChEBI" id="CHEBI:29035"/>
        <label>1</label>
    </ligand>
</feature>
<proteinExistence type="inferred from homology"/>
<dbReference type="SUPFAM" id="SSF53187">
    <property type="entry name" value="Zn-dependent exopeptidases"/>
    <property type="match status" value="1"/>
</dbReference>
<comment type="function">
    <text evidence="7">Presumably involved in the processing and regular turnover of intracellular proteins. Catalyzes the removal of unsubstituted N-terminal amino acids from various peptides.</text>
</comment>
<evidence type="ECO:0000259" key="8">
    <source>
        <dbReference type="PROSITE" id="PS00631"/>
    </source>
</evidence>
<evidence type="ECO:0000256" key="2">
    <source>
        <dbReference type="ARBA" id="ARBA00000967"/>
    </source>
</evidence>
<dbReference type="GO" id="GO:0070006">
    <property type="term" value="F:metalloaminopeptidase activity"/>
    <property type="evidence" value="ECO:0007669"/>
    <property type="project" value="InterPro"/>
</dbReference>
<accession>A0A9Q7AFH0</accession>
<dbReference type="Pfam" id="PF00883">
    <property type="entry name" value="Peptidase_M17"/>
    <property type="match status" value="1"/>
</dbReference>
<dbReference type="InterPro" id="IPR011356">
    <property type="entry name" value="Leucine_aapep/pepB"/>
</dbReference>
<feature type="binding site" evidence="7">
    <location>
        <position position="251"/>
    </location>
    <ligand>
        <name>Mn(2+)</name>
        <dbReference type="ChEBI" id="CHEBI:29035"/>
        <label>2</label>
    </ligand>
</feature>
<dbReference type="GO" id="GO:0005737">
    <property type="term" value="C:cytoplasm"/>
    <property type="evidence" value="ECO:0007669"/>
    <property type="project" value="UniProtKB-SubCell"/>
</dbReference>
<evidence type="ECO:0000256" key="7">
    <source>
        <dbReference type="HAMAP-Rule" id="MF_00181"/>
    </source>
</evidence>
<dbReference type="RefSeq" id="WP_274372365.1">
    <property type="nucleotide sequence ID" value="NZ_CP072943.1"/>
</dbReference>
<dbReference type="InterPro" id="IPR000819">
    <property type="entry name" value="Peptidase_M17_C"/>
</dbReference>
<dbReference type="InterPro" id="IPR008283">
    <property type="entry name" value="Peptidase_M17_N"/>
</dbReference>
<reference evidence="10" key="1">
    <citation type="submission" date="2021-04" db="EMBL/GenBank/DDBJ databases">
        <title>A novel Synergistetes isolate from a pyrite-forming mixed culture.</title>
        <authorList>
            <person name="Bunk B."/>
            <person name="Sproer C."/>
            <person name="Spring S."/>
            <person name="Pester M."/>
        </authorList>
    </citation>
    <scope>NUCLEOTIDE SEQUENCE [LARGE SCALE GENOMIC DNA]</scope>
    <source>
        <strain evidence="10">J.5.4.2-T.3.5.2</strain>
    </source>
</reference>
<comment type="similarity">
    <text evidence="3 7">Belongs to the peptidase M17 family.</text>
</comment>
<protein>
    <recommendedName>
        <fullName evidence="7">Probable cytosol aminopeptidase</fullName>
        <ecNumber evidence="7">3.4.11.1</ecNumber>
    </recommendedName>
    <alternativeName>
        <fullName evidence="7">Leucine aminopeptidase</fullName>
        <shortName evidence="7">LAP</shortName>
        <ecNumber evidence="7">3.4.11.10</ecNumber>
    </alternativeName>
    <alternativeName>
        <fullName evidence="7">Leucyl aminopeptidase</fullName>
    </alternativeName>
</protein>
<dbReference type="CDD" id="cd00433">
    <property type="entry name" value="Peptidase_M17"/>
    <property type="match status" value="1"/>
</dbReference>
<dbReference type="Pfam" id="PF02789">
    <property type="entry name" value="Peptidase_M17_N"/>
    <property type="match status" value="1"/>
</dbReference>
<dbReference type="EMBL" id="CP072943">
    <property type="protein sequence ID" value="QTX31220.1"/>
    <property type="molecule type" value="Genomic_DNA"/>
</dbReference>
<feature type="binding site" evidence="7">
    <location>
        <position position="256"/>
    </location>
    <ligand>
        <name>Mn(2+)</name>
        <dbReference type="ChEBI" id="CHEBI:29035"/>
        <label>2</label>
    </ligand>
</feature>
<dbReference type="EC" id="3.4.11.10" evidence="7"/>
<dbReference type="Proteomes" id="UP000671879">
    <property type="component" value="Chromosome"/>
</dbReference>
<feature type="binding site" evidence="7">
    <location>
        <position position="274"/>
    </location>
    <ligand>
        <name>Mn(2+)</name>
        <dbReference type="ChEBI" id="CHEBI:29035"/>
        <label>2</label>
    </ligand>
</feature>
<dbReference type="PRINTS" id="PR00481">
    <property type="entry name" value="LAMNOPPTDASE"/>
</dbReference>
<evidence type="ECO:0000256" key="5">
    <source>
        <dbReference type="ARBA" id="ARBA00022670"/>
    </source>
</evidence>
<evidence type="ECO:0000256" key="6">
    <source>
        <dbReference type="ARBA" id="ARBA00022801"/>
    </source>
</evidence>
<dbReference type="InterPro" id="IPR043472">
    <property type="entry name" value="Macro_dom-like"/>
</dbReference>
<feature type="binding site" evidence="7">
    <location>
        <position position="335"/>
    </location>
    <ligand>
        <name>Mn(2+)</name>
        <dbReference type="ChEBI" id="CHEBI:29035"/>
        <label>1</label>
    </ligand>
</feature>
<dbReference type="HAMAP" id="MF_00181">
    <property type="entry name" value="Cytosol_peptidase_M17"/>
    <property type="match status" value="1"/>
</dbReference>
<evidence type="ECO:0000313" key="10">
    <source>
        <dbReference type="Proteomes" id="UP000671879"/>
    </source>
</evidence>
<dbReference type="SUPFAM" id="SSF52949">
    <property type="entry name" value="Macro domain-like"/>
    <property type="match status" value="1"/>
</dbReference>
<feature type="domain" description="Cytosol aminopeptidase" evidence="8">
    <location>
        <begin position="331"/>
        <end position="338"/>
    </location>
</feature>
<keyword evidence="6 7" id="KW-0378">Hydrolase</keyword>
<name>A0A9Q7AFH0_9BACT</name>
<comment type="catalytic activity">
    <reaction evidence="1 7">
        <text>Release of an N-terminal amino acid, Xaa-|-Yaa-, in which Xaa is preferably Leu, but may be other amino acids including Pro although not Arg or Lys, and Yaa may be Pro. Amino acid amides and methyl esters are also readily hydrolyzed, but rates on arylamides are exceedingly low.</text>
        <dbReference type="EC" id="3.4.11.1"/>
    </reaction>
</comment>
<dbReference type="PROSITE" id="PS00631">
    <property type="entry name" value="CYTOSOL_AP"/>
    <property type="match status" value="1"/>
</dbReference>
<organism evidence="9 10">
    <name type="scientific">Aminithiophilus ramosus</name>
    <dbReference type="NCBI Taxonomy" id="3029084"/>
    <lineage>
        <taxon>Bacteria</taxon>
        <taxon>Thermotogati</taxon>
        <taxon>Synergistota</taxon>
        <taxon>Synergistia</taxon>
        <taxon>Synergistales</taxon>
        <taxon>Aminithiophilaceae</taxon>
        <taxon>Aminithiophilus</taxon>
    </lineage>
</organism>
<keyword evidence="7" id="KW-0464">Manganese</keyword>
<dbReference type="Gene3D" id="3.40.630.10">
    <property type="entry name" value="Zn peptidases"/>
    <property type="match status" value="1"/>
</dbReference>
<dbReference type="PANTHER" id="PTHR11963:SF23">
    <property type="entry name" value="CYTOSOL AMINOPEPTIDASE"/>
    <property type="match status" value="1"/>
</dbReference>
<dbReference type="AlphaFoldDB" id="A0A9Q7AFH0"/>
<dbReference type="GO" id="GO:0030145">
    <property type="term" value="F:manganese ion binding"/>
    <property type="evidence" value="ECO:0007669"/>
    <property type="project" value="UniProtKB-UniRule"/>
</dbReference>
<comment type="cofactor">
    <cofactor evidence="7">
        <name>Mn(2+)</name>
        <dbReference type="ChEBI" id="CHEBI:29035"/>
    </cofactor>
    <text evidence="7">Binds 2 manganese ions per subunit.</text>
</comment>
<evidence type="ECO:0000256" key="3">
    <source>
        <dbReference type="ARBA" id="ARBA00009528"/>
    </source>
</evidence>
<dbReference type="KEGG" id="aram:KAR29_07350"/>
<dbReference type="EC" id="3.4.11.1" evidence="7"/>
<comment type="catalytic activity">
    <reaction evidence="2 7">
        <text>Release of an N-terminal amino acid, preferentially leucine, but not glutamic or aspartic acids.</text>
        <dbReference type="EC" id="3.4.11.10"/>
    </reaction>
</comment>
<keyword evidence="5 7" id="KW-0645">Protease</keyword>
<keyword evidence="10" id="KW-1185">Reference proteome</keyword>
<keyword evidence="4 7" id="KW-0031">Aminopeptidase</keyword>
<dbReference type="PANTHER" id="PTHR11963">
    <property type="entry name" value="LEUCINE AMINOPEPTIDASE-RELATED"/>
    <property type="match status" value="1"/>
</dbReference>
<keyword evidence="7" id="KW-0963">Cytoplasm</keyword>
<feature type="active site" evidence="7">
    <location>
        <position position="263"/>
    </location>
</feature>
<evidence type="ECO:0000256" key="4">
    <source>
        <dbReference type="ARBA" id="ARBA00022438"/>
    </source>
</evidence>
<evidence type="ECO:0000313" key="9">
    <source>
        <dbReference type="EMBL" id="QTX31220.1"/>
    </source>
</evidence>
<feature type="binding site" evidence="7">
    <location>
        <position position="256"/>
    </location>
    <ligand>
        <name>Mn(2+)</name>
        <dbReference type="ChEBI" id="CHEBI:29035"/>
        <label>1</label>
    </ligand>
</feature>
<keyword evidence="7" id="KW-0479">Metal-binding</keyword>
<dbReference type="InterPro" id="IPR023042">
    <property type="entry name" value="Peptidase_M17_leu_NH2_pept"/>
</dbReference>
<dbReference type="GO" id="GO:0006508">
    <property type="term" value="P:proteolysis"/>
    <property type="evidence" value="ECO:0007669"/>
    <property type="project" value="UniProtKB-KW"/>
</dbReference>
<feature type="binding site" evidence="7">
    <location>
        <position position="335"/>
    </location>
    <ligand>
        <name>Mn(2+)</name>
        <dbReference type="ChEBI" id="CHEBI:29035"/>
        <label>2</label>
    </ligand>
</feature>
<gene>
    <name evidence="7" type="primary">pepA</name>
    <name evidence="9" type="ORF">KAR29_07350</name>
</gene>